<evidence type="ECO:0000313" key="6">
    <source>
        <dbReference type="EMBL" id="WRQ89465.1"/>
    </source>
</evidence>
<feature type="chain" id="PRO_5047117338" description="peptide-methionine (R)-S-oxide reductase" evidence="4">
    <location>
        <begin position="24"/>
        <end position="176"/>
    </location>
</feature>
<gene>
    <name evidence="6" type="primary">msrB</name>
    <name evidence="6" type="ORF">K1X11_008590</name>
</gene>
<reference evidence="6 7" key="2">
    <citation type="submission" date="2023-12" db="EMBL/GenBank/DDBJ databases">
        <title>Description of an unclassified Opitutus bacterium of Verrucomicrobiota.</title>
        <authorList>
            <person name="Zhang D.-F."/>
        </authorList>
    </citation>
    <scope>NUCLEOTIDE SEQUENCE [LARGE SCALE GENOMIC DNA]</scope>
    <source>
        <strain evidence="6 7">WL0086</strain>
    </source>
</reference>
<feature type="domain" description="MsrB" evidence="5">
    <location>
        <begin position="43"/>
        <end position="169"/>
    </location>
</feature>
<accession>A0ABZ1CDM8</accession>
<dbReference type="GO" id="GO:0033743">
    <property type="term" value="F:peptide-methionine (R)-S-oxide reductase activity"/>
    <property type="evidence" value="ECO:0007669"/>
    <property type="project" value="UniProtKB-EC"/>
</dbReference>
<name>A0ABZ1CDM8_9BACT</name>
<dbReference type="NCBIfam" id="TIGR00357">
    <property type="entry name" value="peptide-methionine (R)-S-oxide reductase MsrB"/>
    <property type="match status" value="1"/>
</dbReference>
<dbReference type="Gene3D" id="2.170.150.20">
    <property type="entry name" value="Peptide methionine sulfoxide reductase"/>
    <property type="match status" value="1"/>
</dbReference>
<dbReference type="PANTHER" id="PTHR10173:SF52">
    <property type="entry name" value="METHIONINE-R-SULFOXIDE REDUCTASE B1"/>
    <property type="match status" value="1"/>
</dbReference>
<evidence type="ECO:0000259" key="5">
    <source>
        <dbReference type="PROSITE" id="PS51790"/>
    </source>
</evidence>
<evidence type="ECO:0000256" key="4">
    <source>
        <dbReference type="SAM" id="SignalP"/>
    </source>
</evidence>
<dbReference type="InterPro" id="IPR028427">
    <property type="entry name" value="Met_Sox_Rdtase_MsrB"/>
</dbReference>
<dbReference type="InterPro" id="IPR002579">
    <property type="entry name" value="Met_Sox_Rdtase_MsrB_dom"/>
</dbReference>
<feature type="signal peptide" evidence="4">
    <location>
        <begin position="1"/>
        <end position="23"/>
    </location>
</feature>
<keyword evidence="7" id="KW-1185">Reference proteome</keyword>
<protein>
    <recommendedName>
        <fullName evidence="1">peptide-methionine (R)-S-oxide reductase</fullName>
        <ecNumber evidence="1">1.8.4.12</ecNumber>
    </recommendedName>
</protein>
<evidence type="ECO:0000256" key="3">
    <source>
        <dbReference type="ARBA" id="ARBA00048488"/>
    </source>
</evidence>
<sequence>MKYHLRCLLLLVVACAAQGTLHAADEPKTESTPAMTDFKKLTDAEWRARLTPTQYHVLREAGTDRPYGAAYEEFKHEGAGTYVCTGCGATLFTSETKFDARCGWPAFFDVADTNTVTLHRDRSMGMERVEVVCTRCEGHLGHLFEGEGFNTPTDQRYCINATSLRFIPDDPDPIDD</sequence>
<evidence type="ECO:0000256" key="2">
    <source>
        <dbReference type="ARBA" id="ARBA00023002"/>
    </source>
</evidence>
<dbReference type="Pfam" id="PF01641">
    <property type="entry name" value="SelR"/>
    <property type="match status" value="1"/>
</dbReference>
<keyword evidence="4" id="KW-0732">Signal</keyword>
<organism evidence="6 7">
    <name type="scientific">Actomonas aquatica</name>
    <dbReference type="NCBI Taxonomy" id="2866162"/>
    <lineage>
        <taxon>Bacteria</taxon>
        <taxon>Pseudomonadati</taxon>
        <taxon>Verrucomicrobiota</taxon>
        <taxon>Opitutia</taxon>
        <taxon>Opitutales</taxon>
        <taxon>Opitutaceae</taxon>
        <taxon>Actomonas</taxon>
    </lineage>
</organism>
<evidence type="ECO:0000256" key="1">
    <source>
        <dbReference type="ARBA" id="ARBA00012499"/>
    </source>
</evidence>
<dbReference type="Proteomes" id="UP000738431">
    <property type="component" value="Chromosome"/>
</dbReference>
<dbReference type="PROSITE" id="PS51790">
    <property type="entry name" value="MSRB"/>
    <property type="match status" value="1"/>
</dbReference>
<dbReference type="EC" id="1.8.4.12" evidence="1"/>
<dbReference type="PANTHER" id="PTHR10173">
    <property type="entry name" value="METHIONINE SULFOXIDE REDUCTASE"/>
    <property type="match status" value="1"/>
</dbReference>
<dbReference type="EMBL" id="CP139781">
    <property type="protein sequence ID" value="WRQ89465.1"/>
    <property type="molecule type" value="Genomic_DNA"/>
</dbReference>
<reference evidence="6 7" key="1">
    <citation type="submission" date="2021-08" db="EMBL/GenBank/DDBJ databases">
        <authorList>
            <person name="Zhang D."/>
            <person name="Zhang A."/>
            <person name="Wang L."/>
        </authorList>
    </citation>
    <scope>NUCLEOTIDE SEQUENCE [LARGE SCALE GENOMIC DNA]</scope>
    <source>
        <strain evidence="6 7">WL0086</strain>
    </source>
</reference>
<comment type="catalytic activity">
    <reaction evidence="3">
        <text>L-methionyl-[protein] + [thioredoxin]-disulfide + H2O = L-methionyl-(R)-S-oxide-[protein] + [thioredoxin]-dithiol</text>
        <dbReference type="Rhea" id="RHEA:24164"/>
        <dbReference type="Rhea" id="RHEA-COMP:10698"/>
        <dbReference type="Rhea" id="RHEA-COMP:10700"/>
        <dbReference type="Rhea" id="RHEA-COMP:12313"/>
        <dbReference type="Rhea" id="RHEA-COMP:12314"/>
        <dbReference type="ChEBI" id="CHEBI:15377"/>
        <dbReference type="ChEBI" id="CHEBI:16044"/>
        <dbReference type="ChEBI" id="CHEBI:29950"/>
        <dbReference type="ChEBI" id="CHEBI:45764"/>
        <dbReference type="ChEBI" id="CHEBI:50058"/>
        <dbReference type="EC" id="1.8.4.12"/>
    </reaction>
</comment>
<keyword evidence="2 6" id="KW-0560">Oxidoreductase</keyword>
<evidence type="ECO:0000313" key="7">
    <source>
        <dbReference type="Proteomes" id="UP000738431"/>
    </source>
</evidence>
<proteinExistence type="predicted"/>
<dbReference type="SUPFAM" id="SSF51316">
    <property type="entry name" value="Mss4-like"/>
    <property type="match status" value="1"/>
</dbReference>
<dbReference type="InterPro" id="IPR011057">
    <property type="entry name" value="Mss4-like_sf"/>
</dbReference>